<proteinExistence type="inferred from homology"/>
<dbReference type="SMART" id="SM00948">
    <property type="entry name" value="Proteasome_A_N"/>
    <property type="match status" value="1"/>
</dbReference>
<evidence type="ECO:0000256" key="6">
    <source>
        <dbReference type="PROSITE-ProRule" id="PRU00808"/>
    </source>
</evidence>
<dbReference type="PROSITE" id="PS51475">
    <property type="entry name" value="PROTEASOME_ALPHA_2"/>
    <property type="match status" value="1"/>
</dbReference>
<feature type="compositionally biased region" description="Low complexity" evidence="7">
    <location>
        <begin position="319"/>
        <end position="338"/>
    </location>
</feature>
<dbReference type="SUPFAM" id="SSF56235">
    <property type="entry name" value="N-terminal nucleophile aminohydrolases (Ntn hydrolases)"/>
    <property type="match status" value="2"/>
</dbReference>
<gene>
    <name evidence="9" type="ORF">Gogos_008708</name>
</gene>
<dbReference type="GO" id="GO:0005634">
    <property type="term" value="C:nucleus"/>
    <property type="evidence" value="ECO:0007669"/>
    <property type="project" value="UniProtKB-SubCell"/>
</dbReference>
<dbReference type="GO" id="GO:0005737">
    <property type="term" value="C:cytoplasm"/>
    <property type="evidence" value="ECO:0007669"/>
    <property type="project" value="UniProtKB-SubCell"/>
</dbReference>
<dbReference type="InterPro" id="IPR000426">
    <property type="entry name" value="Proteasome_asu_N"/>
</dbReference>
<evidence type="ECO:0000256" key="1">
    <source>
        <dbReference type="ARBA" id="ARBA00004123"/>
    </source>
</evidence>
<dbReference type="PROSITE" id="PS00388">
    <property type="entry name" value="PROTEASOME_ALPHA_1"/>
    <property type="match status" value="1"/>
</dbReference>
<dbReference type="OrthoDB" id="431557at2759"/>
<keyword evidence="4 6" id="KW-0647">Proteasome</keyword>
<comment type="similarity">
    <text evidence="6">Belongs to the peptidase T1A family.</text>
</comment>
<dbReference type="Proteomes" id="UP000593579">
    <property type="component" value="Unassembled WGS sequence"/>
</dbReference>
<dbReference type="CDD" id="cd03749">
    <property type="entry name" value="proteasome_alpha_type_1"/>
    <property type="match status" value="1"/>
</dbReference>
<dbReference type="EMBL" id="JABEZY010000009">
    <property type="protein sequence ID" value="MBA0746167.1"/>
    <property type="molecule type" value="Genomic_DNA"/>
</dbReference>
<keyword evidence="3" id="KW-0963">Cytoplasm</keyword>
<reference evidence="9 10" key="1">
    <citation type="journal article" date="2019" name="Genome Biol. Evol.">
        <title>Insights into the evolution of the New World diploid cottons (Gossypium, subgenus Houzingenia) based on genome sequencing.</title>
        <authorList>
            <person name="Grover C.E."/>
            <person name="Arick M.A. 2nd"/>
            <person name="Thrash A."/>
            <person name="Conover J.L."/>
            <person name="Sanders W.S."/>
            <person name="Peterson D.G."/>
            <person name="Frelichowski J.E."/>
            <person name="Scheffler J.A."/>
            <person name="Scheffler B.E."/>
            <person name="Wendel J.F."/>
        </authorList>
    </citation>
    <scope>NUCLEOTIDE SEQUENCE [LARGE SCALE GENOMIC DNA]</scope>
    <source>
        <strain evidence="9">5</strain>
        <tissue evidence="9">Leaf</tissue>
    </source>
</reference>
<feature type="domain" description="Proteasome alpha-type subunits" evidence="8">
    <location>
        <begin position="6"/>
        <end position="28"/>
    </location>
</feature>
<keyword evidence="10" id="KW-1185">Reference proteome</keyword>
<keyword evidence="5" id="KW-0539">Nucleus</keyword>
<feature type="region of interest" description="Disordered" evidence="7">
    <location>
        <begin position="309"/>
        <end position="349"/>
    </location>
</feature>
<evidence type="ECO:0000256" key="7">
    <source>
        <dbReference type="SAM" id="MobiDB-lite"/>
    </source>
</evidence>
<evidence type="ECO:0000256" key="3">
    <source>
        <dbReference type="ARBA" id="ARBA00022490"/>
    </source>
</evidence>
<protein>
    <recommendedName>
        <fullName evidence="8">Proteasome alpha-type subunits domain-containing protein</fullName>
    </recommendedName>
</protein>
<evidence type="ECO:0000313" key="9">
    <source>
        <dbReference type="EMBL" id="MBA0746167.1"/>
    </source>
</evidence>
<comment type="caution">
    <text evidence="9">The sequence shown here is derived from an EMBL/GenBank/DDBJ whole genome shotgun (WGS) entry which is preliminary data.</text>
</comment>
<dbReference type="InterPro" id="IPR050115">
    <property type="entry name" value="Proteasome_alpha"/>
</dbReference>
<evidence type="ECO:0000256" key="5">
    <source>
        <dbReference type="ARBA" id="ARBA00023242"/>
    </source>
</evidence>
<evidence type="ECO:0000313" key="10">
    <source>
        <dbReference type="Proteomes" id="UP000593579"/>
    </source>
</evidence>
<dbReference type="InterPro" id="IPR023332">
    <property type="entry name" value="Proteasome_alpha-type"/>
</dbReference>
<dbReference type="InterPro" id="IPR035144">
    <property type="entry name" value="Proteasome_alpha1"/>
</dbReference>
<dbReference type="InterPro" id="IPR001353">
    <property type="entry name" value="Proteasome_sua/b"/>
</dbReference>
<dbReference type="AlphaFoldDB" id="A0A7J9CCI1"/>
<name>A0A7J9CCI1_GOSGO</name>
<dbReference type="Pfam" id="PF00227">
    <property type="entry name" value="Proteasome"/>
    <property type="match status" value="2"/>
</dbReference>
<organism evidence="9 10">
    <name type="scientific">Gossypium gossypioides</name>
    <name type="common">Mexican cotton</name>
    <name type="synonym">Selera gossypioides</name>
    <dbReference type="NCBI Taxonomy" id="34282"/>
    <lineage>
        <taxon>Eukaryota</taxon>
        <taxon>Viridiplantae</taxon>
        <taxon>Streptophyta</taxon>
        <taxon>Embryophyta</taxon>
        <taxon>Tracheophyta</taxon>
        <taxon>Spermatophyta</taxon>
        <taxon>Magnoliopsida</taxon>
        <taxon>eudicotyledons</taxon>
        <taxon>Gunneridae</taxon>
        <taxon>Pentapetalae</taxon>
        <taxon>rosids</taxon>
        <taxon>malvids</taxon>
        <taxon>Malvales</taxon>
        <taxon>Malvaceae</taxon>
        <taxon>Malvoideae</taxon>
        <taxon>Gossypium</taxon>
    </lineage>
</organism>
<dbReference type="Gene3D" id="3.60.20.10">
    <property type="entry name" value="Glutamine Phosphoribosylpyrophosphate, subunit 1, domain 1"/>
    <property type="match status" value="1"/>
</dbReference>
<accession>A0A7J9CCI1</accession>
<evidence type="ECO:0000259" key="8">
    <source>
        <dbReference type="PROSITE" id="PS00388"/>
    </source>
</evidence>
<dbReference type="GO" id="GO:0006511">
    <property type="term" value="P:ubiquitin-dependent protein catabolic process"/>
    <property type="evidence" value="ECO:0007669"/>
    <property type="project" value="InterPro"/>
</dbReference>
<dbReference type="Pfam" id="PF10584">
    <property type="entry name" value="Proteasome_A_N"/>
    <property type="match status" value="1"/>
</dbReference>
<comment type="subcellular location">
    <subcellularLocation>
        <location evidence="2">Cytoplasm</location>
    </subcellularLocation>
    <subcellularLocation>
        <location evidence="1">Nucleus</location>
    </subcellularLocation>
</comment>
<sequence length="349" mass="38155">MFRNQYDTDVTTWSPAGRLFQVEYAMEAVKQGSAAIGLRSKTHVVLGCVNKANSELSSHQKKIFKVDDHIGVAIAGLTADGRVLSRYMRNECINYSFTYESPLPVGRLVVQLADKAQVLNLILAVKLLFVCDRTSQYNTGNGLCHKKDNLKRITQYGLCIVDVIAHVVSVTELNVIVKSRGYLHIILVCTQRSWKRPYGVGLLVAGLDESGAHLYYNCPSGNYFEYQAFAIGSRSQAAKTYLERRFENFTDSSRDDLVKDAITAIRETLQGETLKSSICTIAVVGVGEPFHVLDQGTVQQIIDTFETAAEQEDPATEPDAATGQEAAAEQGTAADQGGSTDEGAAPMDI</sequence>
<evidence type="ECO:0000256" key="4">
    <source>
        <dbReference type="ARBA" id="ARBA00022942"/>
    </source>
</evidence>
<dbReference type="PANTHER" id="PTHR11599">
    <property type="entry name" value="PROTEASOME SUBUNIT ALPHA/BETA"/>
    <property type="match status" value="1"/>
</dbReference>
<evidence type="ECO:0000256" key="2">
    <source>
        <dbReference type="ARBA" id="ARBA00004496"/>
    </source>
</evidence>
<dbReference type="GO" id="GO:0019773">
    <property type="term" value="C:proteasome core complex, alpha-subunit complex"/>
    <property type="evidence" value="ECO:0007669"/>
    <property type="project" value="UniProtKB-UniRule"/>
</dbReference>
<dbReference type="InterPro" id="IPR029055">
    <property type="entry name" value="Ntn_hydrolases_N"/>
</dbReference>